<reference evidence="4 5" key="1">
    <citation type="submission" date="2017-03" db="EMBL/GenBank/DDBJ databases">
        <authorList>
            <person name="Afonso C.L."/>
            <person name="Miller P.J."/>
            <person name="Scott M.A."/>
            <person name="Spackman E."/>
            <person name="Goraichik I."/>
            <person name="Dimitrov K.M."/>
            <person name="Suarez D.L."/>
            <person name="Swayne D.E."/>
        </authorList>
    </citation>
    <scope>NUCLEOTIDE SEQUENCE [LARGE SCALE GENOMIC DNA]</scope>
    <source>
        <strain evidence="4">PRJEB14757</strain>
    </source>
</reference>
<keyword evidence="1 4" id="KW-0808">Transferase</keyword>
<dbReference type="InterPro" id="IPR011004">
    <property type="entry name" value="Trimer_LpxA-like_sf"/>
</dbReference>
<dbReference type="RefSeq" id="WP_080804991.1">
    <property type="nucleotide sequence ID" value="NZ_LT828549.1"/>
</dbReference>
<evidence type="ECO:0000256" key="3">
    <source>
        <dbReference type="ARBA" id="ARBA00023315"/>
    </source>
</evidence>
<evidence type="ECO:0000313" key="5">
    <source>
        <dbReference type="Proteomes" id="UP000191931"/>
    </source>
</evidence>
<dbReference type="CDD" id="cd04647">
    <property type="entry name" value="LbH_MAT_like"/>
    <property type="match status" value="1"/>
</dbReference>
<sequence length="240" mass="26872">MRRDHRPYIIKKIWFGFLKLYVRHFLEPQLEALGNNSYVVKPWHVEVFGEPVTIGENITLLASPDKRTRLTVWSDRKDIPGILIGDHVLISPGVRISAAQEIVISDNCMIASNAYITDSDWHGIYDRSLPPEKASPVKLEPNVWIGDSAIICKGVTIGENSIIGAGAVVSSDIPANVIAVGNPARVVRELDPNRKIITRRDRFGDTDLVNMNLDLQEKALLKGNTLMGWIRNMIMPSKRD</sequence>
<dbReference type="Proteomes" id="UP000191931">
    <property type="component" value="Unassembled WGS sequence"/>
</dbReference>
<dbReference type="PANTHER" id="PTHR23416">
    <property type="entry name" value="SIALIC ACID SYNTHASE-RELATED"/>
    <property type="match status" value="1"/>
</dbReference>
<accession>A0A1W1H841</accession>
<dbReference type="InterPro" id="IPR018357">
    <property type="entry name" value="Hexapep_transf_CS"/>
</dbReference>
<protein>
    <submittedName>
        <fullName evidence="4">Putative acetyltransferase</fullName>
    </submittedName>
</protein>
<keyword evidence="5" id="KW-1185">Reference proteome</keyword>
<dbReference type="PROSITE" id="PS00101">
    <property type="entry name" value="HEXAPEP_TRANSFERASES"/>
    <property type="match status" value="1"/>
</dbReference>
<dbReference type="InterPro" id="IPR001451">
    <property type="entry name" value="Hexapep"/>
</dbReference>
<proteinExistence type="predicted"/>
<dbReference type="STRING" id="1246637.MTBBW1_1410023"/>
<organism evidence="4 5">
    <name type="scientific">Desulfamplus magnetovallimortis</name>
    <dbReference type="NCBI Taxonomy" id="1246637"/>
    <lineage>
        <taxon>Bacteria</taxon>
        <taxon>Pseudomonadati</taxon>
        <taxon>Thermodesulfobacteriota</taxon>
        <taxon>Desulfobacteria</taxon>
        <taxon>Desulfobacterales</taxon>
        <taxon>Desulfobacteraceae</taxon>
        <taxon>Desulfamplus</taxon>
    </lineage>
</organism>
<evidence type="ECO:0000256" key="2">
    <source>
        <dbReference type="ARBA" id="ARBA00022737"/>
    </source>
</evidence>
<keyword evidence="3" id="KW-0012">Acyltransferase</keyword>
<dbReference type="SUPFAM" id="SSF51161">
    <property type="entry name" value="Trimeric LpxA-like enzymes"/>
    <property type="match status" value="1"/>
</dbReference>
<dbReference type="EMBL" id="FWEV01000048">
    <property type="protein sequence ID" value="SLM28606.1"/>
    <property type="molecule type" value="Genomic_DNA"/>
</dbReference>
<evidence type="ECO:0000313" key="4">
    <source>
        <dbReference type="EMBL" id="SLM28606.1"/>
    </source>
</evidence>
<evidence type="ECO:0000256" key="1">
    <source>
        <dbReference type="ARBA" id="ARBA00022679"/>
    </source>
</evidence>
<dbReference type="GO" id="GO:0016746">
    <property type="term" value="F:acyltransferase activity"/>
    <property type="evidence" value="ECO:0007669"/>
    <property type="project" value="UniProtKB-KW"/>
</dbReference>
<keyword evidence="2" id="KW-0677">Repeat</keyword>
<dbReference type="InterPro" id="IPR051159">
    <property type="entry name" value="Hexapeptide_acetyltransf"/>
</dbReference>
<gene>
    <name evidence="4" type="ORF">MTBBW1_1410023</name>
</gene>
<dbReference type="AlphaFoldDB" id="A0A1W1H841"/>
<dbReference type="Pfam" id="PF00132">
    <property type="entry name" value="Hexapep"/>
    <property type="match status" value="1"/>
</dbReference>
<dbReference type="OrthoDB" id="9815592at2"/>
<name>A0A1W1H841_9BACT</name>
<dbReference type="Gene3D" id="2.160.10.10">
    <property type="entry name" value="Hexapeptide repeat proteins"/>
    <property type="match status" value="1"/>
</dbReference>